<evidence type="ECO:0000256" key="1">
    <source>
        <dbReference type="SAM" id="MobiDB-lite"/>
    </source>
</evidence>
<feature type="compositionally biased region" description="Pro residues" evidence="1">
    <location>
        <begin position="13"/>
        <end position="50"/>
    </location>
</feature>
<proteinExistence type="predicted"/>
<gene>
    <name evidence="2" type="ORF">CB5_LOCUS28656</name>
</gene>
<evidence type="ECO:0000313" key="2">
    <source>
        <dbReference type="EMBL" id="CAD1845445.1"/>
    </source>
</evidence>
<feature type="region of interest" description="Disordered" evidence="1">
    <location>
        <begin position="1"/>
        <end position="83"/>
    </location>
</feature>
<dbReference type="AlphaFoldDB" id="A0A6V7QRQ6"/>
<reference evidence="2" key="1">
    <citation type="submission" date="2020-07" db="EMBL/GenBank/DDBJ databases">
        <authorList>
            <person name="Lin J."/>
        </authorList>
    </citation>
    <scope>NUCLEOTIDE SEQUENCE</scope>
</reference>
<organism evidence="2">
    <name type="scientific">Ananas comosus var. bracteatus</name>
    <name type="common">red pineapple</name>
    <dbReference type="NCBI Taxonomy" id="296719"/>
    <lineage>
        <taxon>Eukaryota</taxon>
        <taxon>Viridiplantae</taxon>
        <taxon>Streptophyta</taxon>
        <taxon>Embryophyta</taxon>
        <taxon>Tracheophyta</taxon>
        <taxon>Spermatophyta</taxon>
        <taxon>Magnoliopsida</taxon>
        <taxon>Liliopsida</taxon>
        <taxon>Poales</taxon>
        <taxon>Bromeliaceae</taxon>
        <taxon>Bromelioideae</taxon>
        <taxon>Ananas</taxon>
    </lineage>
</organism>
<protein>
    <submittedName>
        <fullName evidence="2">Uncharacterized protein</fullName>
    </submittedName>
</protein>
<sequence length="204" mass="21966">MGQALRRSSGKVRPPPPPPPPPPTSPPPPPPPTPPPPPPPTPPPPPPPPSAAARGGAAAQDRVDISDAEVTTSTKDDHGVLAERDPMYDDMLRHMVGRITSKPGGKLEMGEAFIVERYNRPLPKLRSSKAEAGGSGGRPLPPGTLNVAQIRQIILLHQGKSDYHRGPMAVQEIAEKFRIDAAEVRKIVQFLSFPQEETDRKTED</sequence>
<accession>A0A6V7QRQ6</accession>
<feature type="compositionally biased region" description="Basic and acidic residues" evidence="1">
    <location>
        <begin position="74"/>
        <end position="83"/>
    </location>
</feature>
<dbReference type="SUPFAM" id="SSF101447">
    <property type="entry name" value="Formin homology 2 domain (FH2 domain)"/>
    <property type="match status" value="1"/>
</dbReference>
<dbReference type="PANTHER" id="PTHR36759:SF1">
    <property type="entry name" value="DYNEIN BETA CHAIN, CILIARY PROTEIN"/>
    <property type="match status" value="1"/>
</dbReference>
<dbReference type="PANTHER" id="PTHR36759">
    <property type="entry name" value="DYNEIN BETA CHAIN, CILIARY PROTEIN"/>
    <property type="match status" value="1"/>
</dbReference>
<name>A0A6V7QRQ6_ANACO</name>
<dbReference type="EMBL" id="CAJEUB010000003">
    <property type="protein sequence ID" value="CAD1845445.1"/>
    <property type="molecule type" value="Genomic_DNA"/>
</dbReference>
<dbReference type="PRINTS" id="PR01217">
    <property type="entry name" value="PRICHEXTENSN"/>
</dbReference>